<protein>
    <submittedName>
        <fullName evidence="1">Uncharacterized protein</fullName>
    </submittedName>
</protein>
<name>C9MPG1_9BACT</name>
<gene>
    <name evidence="1" type="ORF">HMPREF0973_01502</name>
</gene>
<dbReference type="HOGENOM" id="CLU_3294599_0_0_10"/>
<evidence type="ECO:0000313" key="2">
    <source>
        <dbReference type="Proteomes" id="UP000003327"/>
    </source>
</evidence>
<accession>C9MPG1</accession>
<organism evidence="1 2">
    <name type="scientific">Prevotella veroralis F0319</name>
    <dbReference type="NCBI Taxonomy" id="649761"/>
    <lineage>
        <taxon>Bacteria</taxon>
        <taxon>Pseudomonadati</taxon>
        <taxon>Bacteroidota</taxon>
        <taxon>Bacteroidia</taxon>
        <taxon>Bacteroidales</taxon>
        <taxon>Prevotellaceae</taxon>
        <taxon>Prevotella</taxon>
    </lineage>
</organism>
<comment type="caution">
    <text evidence="1">The sequence shown here is derived from an EMBL/GenBank/DDBJ whole genome shotgun (WGS) entry which is preliminary data.</text>
</comment>
<proteinExistence type="predicted"/>
<dbReference type="Proteomes" id="UP000003327">
    <property type="component" value="Unassembled WGS sequence"/>
</dbReference>
<evidence type="ECO:0000313" key="1">
    <source>
        <dbReference type="EMBL" id="EEX18558.1"/>
    </source>
</evidence>
<keyword evidence="2" id="KW-1185">Reference proteome</keyword>
<reference evidence="1 2" key="1">
    <citation type="submission" date="2009-09" db="EMBL/GenBank/DDBJ databases">
        <authorList>
            <person name="Weinstock G."/>
            <person name="Sodergren E."/>
            <person name="Clifton S."/>
            <person name="Fulton L."/>
            <person name="Fulton B."/>
            <person name="Courtney L."/>
            <person name="Fronick C."/>
            <person name="Harrison M."/>
            <person name="Strong C."/>
            <person name="Farmer C."/>
            <person name="Delahaunty K."/>
            <person name="Markovic C."/>
            <person name="Hall O."/>
            <person name="Minx P."/>
            <person name="Tomlinson C."/>
            <person name="Mitreva M."/>
            <person name="Nelson J."/>
            <person name="Hou S."/>
            <person name="Wollam A."/>
            <person name="Pepin K.H."/>
            <person name="Johnson M."/>
            <person name="Bhonagiri V."/>
            <person name="Nash W.E."/>
            <person name="Warren W."/>
            <person name="Chinwalla A."/>
            <person name="Mardis E.R."/>
            <person name="Wilson R.K."/>
        </authorList>
    </citation>
    <scope>NUCLEOTIDE SEQUENCE [LARGE SCALE GENOMIC DNA]</scope>
    <source>
        <strain evidence="1 2">F0319</strain>
    </source>
</reference>
<sequence>MQYNRTSCACKNHFISRSIVSAKTAIKEFANNSQRVREQF</sequence>
<dbReference type="AlphaFoldDB" id="C9MPG1"/>
<dbReference type="EMBL" id="ACVA01000033">
    <property type="protein sequence ID" value="EEX18558.1"/>
    <property type="molecule type" value="Genomic_DNA"/>
</dbReference>